<reference evidence="4 5" key="1">
    <citation type="submission" date="2024-03" db="EMBL/GenBank/DDBJ databases">
        <authorList>
            <person name="Jo J.-H."/>
        </authorList>
    </citation>
    <scope>NUCLEOTIDE SEQUENCE [LARGE SCALE GENOMIC DNA]</scope>
    <source>
        <strain evidence="4 5">PS1R-30</strain>
    </source>
</reference>
<organism evidence="4 5">
    <name type="scientific">Novosphingobium anseongense</name>
    <dbReference type="NCBI Taxonomy" id="3133436"/>
    <lineage>
        <taxon>Bacteria</taxon>
        <taxon>Pseudomonadati</taxon>
        <taxon>Pseudomonadota</taxon>
        <taxon>Alphaproteobacteria</taxon>
        <taxon>Sphingomonadales</taxon>
        <taxon>Sphingomonadaceae</taxon>
        <taxon>Novosphingobium</taxon>
    </lineage>
</organism>
<dbReference type="SUPFAM" id="SSF56954">
    <property type="entry name" value="Outer membrane efflux proteins (OEP)"/>
    <property type="match status" value="1"/>
</dbReference>
<accession>A0ABU8RWQ6</accession>
<keyword evidence="2" id="KW-1134">Transmembrane beta strand</keyword>
<dbReference type="PANTHER" id="PTHR30203">
    <property type="entry name" value="OUTER MEMBRANE CATION EFFLUX PROTEIN"/>
    <property type="match status" value="1"/>
</dbReference>
<evidence type="ECO:0000256" key="2">
    <source>
        <dbReference type="RuleBase" id="RU362097"/>
    </source>
</evidence>
<proteinExistence type="inferred from homology"/>
<comment type="subcellular location">
    <subcellularLocation>
        <location evidence="2">Cell membrane</location>
        <topology evidence="2">Lipid-anchor</topology>
    </subcellularLocation>
</comment>
<keyword evidence="2" id="KW-0732">Signal</keyword>
<evidence type="ECO:0000313" key="5">
    <source>
        <dbReference type="Proteomes" id="UP001361239"/>
    </source>
</evidence>
<feature type="signal peptide" evidence="2">
    <location>
        <begin position="1"/>
        <end position="19"/>
    </location>
</feature>
<gene>
    <name evidence="4" type="ORF">WG901_12465</name>
</gene>
<evidence type="ECO:0000256" key="1">
    <source>
        <dbReference type="ARBA" id="ARBA00007613"/>
    </source>
</evidence>
<dbReference type="NCBIfam" id="TIGR01845">
    <property type="entry name" value="outer_NodT"/>
    <property type="match status" value="1"/>
</dbReference>
<dbReference type="InterPro" id="IPR003423">
    <property type="entry name" value="OMP_efflux"/>
</dbReference>
<dbReference type="Pfam" id="PF02321">
    <property type="entry name" value="OEP"/>
    <property type="match status" value="2"/>
</dbReference>
<feature type="chain" id="PRO_5044965083" evidence="2">
    <location>
        <begin position="20"/>
        <end position="470"/>
    </location>
</feature>
<keyword evidence="2" id="KW-0472">Membrane</keyword>
<keyword evidence="3" id="KW-0175">Coiled coil</keyword>
<dbReference type="PROSITE" id="PS51257">
    <property type="entry name" value="PROKAR_LIPOPROTEIN"/>
    <property type="match status" value="1"/>
</dbReference>
<dbReference type="EMBL" id="JBBHJZ010000002">
    <property type="protein sequence ID" value="MEJ5977454.1"/>
    <property type="molecule type" value="Genomic_DNA"/>
</dbReference>
<keyword evidence="2" id="KW-0812">Transmembrane</keyword>
<feature type="coiled-coil region" evidence="3">
    <location>
        <begin position="64"/>
        <end position="94"/>
    </location>
</feature>
<keyword evidence="2" id="KW-0564">Palmitate</keyword>
<keyword evidence="2" id="KW-0449">Lipoprotein</keyword>
<evidence type="ECO:0000313" key="4">
    <source>
        <dbReference type="EMBL" id="MEJ5977454.1"/>
    </source>
</evidence>
<sequence>MRKLAAILLPLLASACAVGPDYKRPTTPPPAVGTFQTVAPGLSSAPAEDKWWRLYDDPALDGLIQRALAANTDLRAARANLERAQAVLREARANYRPQGQTTGSGQYGNSGGFVGQGGRSSEWIYNGGINIEWELDLFGRIGRTVEAARADADATAATRDRVALTVAAETARAYVDACALAESIAVARSSADIAQRQLGLIDQRVRAGAAARLDSERSATTLANIRAELPTLEGRRRASLFELAALLGLTPAEVPAEAQACARAPKVLQAIPVGDGQALIARRPDVREAERKLAADTARIGVTTAELYPKISLGGSGNFFRNGQVRGSDSFTFALGPLLSWSFPSVLAGRTRIDQAEATTRASLASFDGAVLTALKETEQALSTYAAETERNQRLREAVGHADVAYRLSDQRYRAGSTGLLDQLDAQRELIAARSALAASDQQLGSLRVDLFKALGGGWADLPPEAPRLN</sequence>
<dbReference type="Gene3D" id="1.20.1600.10">
    <property type="entry name" value="Outer membrane efflux proteins (OEP)"/>
    <property type="match status" value="1"/>
</dbReference>
<dbReference type="Gene3D" id="2.20.200.10">
    <property type="entry name" value="Outer membrane efflux proteins (OEP)"/>
    <property type="match status" value="1"/>
</dbReference>
<protein>
    <submittedName>
        <fullName evidence="4">TolC family protein</fullName>
    </submittedName>
</protein>
<keyword evidence="5" id="KW-1185">Reference proteome</keyword>
<dbReference type="InterPro" id="IPR010131">
    <property type="entry name" value="MdtP/NodT-like"/>
</dbReference>
<name>A0ABU8RWQ6_9SPHN</name>
<comment type="caution">
    <text evidence="4">The sequence shown here is derived from an EMBL/GenBank/DDBJ whole genome shotgun (WGS) entry which is preliminary data.</text>
</comment>
<dbReference type="PANTHER" id="PTHR30203:SF21">
    <property type="entry name" value="OUTER MEMBRANE COMPONENT OF MULTIDRUG EFFLUX PUMP-RELATED"/>
    <property type="match status" value="1"/>
</dbReference>
<dbReference type="RefSeq" id="WP_339587392.1">
    <property type="nucleotide sequence ID" value="NZ_JBBHJZ010000002.1"/>
</dbReference>
<dbReference type="Proteomes" id="UP001361239">
    <property type="component" value="Unassembled WGS sequence"/>
</dbReference>
<comment type="similarity">
    <text evidence="1 2">Belongs to the outer membrane factor (OMF) (TC 1.B.17) family.</text>
</comment>
<evidence type="ECO:0000256" key="3">
    <source>
        <dbReference type="SAM" id="Coils"/>
    </source>
</evidence>